<dbReference type="EMBL" id="CM042047">
    <property type="protein sequence ID" value="KAI3769060.1"/>
    <property type="molecule type" value="Genomic_DNA"/>
</dbReference>
<name>A0ACB9FDX4_ARCLA</name>
<evidence type="ECO:0000313" key="1">
    <source>
        <dbReference type="EMBL" id="KAI3769060.1"/>
    </source>
</evidence>
<comment type="caution">
    <text evidence="1">The sequence shown here is derived from an EMBL/GenBank/DDBJ whole genome shotgun (WGS) entry which is preliminary data.</text>
</comment>
<sequence length="558" mass="63774">MGDIGVLNQGWKLVLKESIWCFVAARKTVCGFRDTIGVFIRQHWPNVCYGFGRLGRLLCFLMILWRDCFVRGCRSLFGLGTAALLVIIWSCFLSLTSMSCLLYLLLGMGTAGCAVCYLGFTPGLLIVGLFTLLILRSYLNFLIVGPLFIVGGFLFSLNHIRLVVLVATVYALYHVKHQVGWFGVSISINLAFLSCDALICMLQSCDNPSEKIQFEEQKVPESFVEDDFPKENKFSVPSEESEEVHSCKSSSKPDATSNLMNKQKNVSTVSIPVVKNDRNAINEMKRILGCLDHYEALGFSRYKNVDATFLKKEYKKKAMLVHPDKNMGSPLASESFKKIQCAYEVLSDSMKKRDYDELLRNEELKSLYHKSASTSCQESTDYYSEESRRIQCTKCGLSHIWICTNRAKSMARWCQDCCQYHQAGDGDGWVEYKGSLTSDQPQKVEIPRAFVCAQSKIFDVSEWAICQGMACRPNTHRPSFHVNMVGLEKTQRCSPNRYPWDFDAEMTDEEEEFDLWLQQAVASGFFCETSKRRKSWSRFKLSQKKVKKQWTRMSRWSH</sequence>
<organism evidence="1 2">
    <name type="scientific">Arctium lappa</name>
    <name type="common">Greater burdock</name>
    <name type="synonym">Lappa major</name>
    <dbReference type="NCBI Taxonomy" id="4217"/>
    <lineage>
        <taxon>Eukaryota</taxon>
        <taxon>Viridiplantae</taxon>
        <taxon>Streptophyta</taxon>
        <taxon>Embryophyta</taxon>
        <taxon>Tracheophyta</taxon>
        <taxon>Spermatophyta</taxon>
        <taxon>Magnoliopsida</taxon>
        <taxon>eudicotyledons</taxon>
        <taxon>Gunneridae</taxon>
        <taxon>Pentapetalae</taxon>
        <taxon>asterids</taxon>
        <taxon>campanulids</taxon>
        <taxon>Asterales</taxon>
        <taxon>Asteraceae</taxon>
        <taxon>Carduoideae</taxon>
        <taxon>Cardueae</taxon>
        <taxon>Arctiinae</taxon>
        <taxon>Arctium</taxon>
    </lineage>
</organism>
<reference evidence="1 2" key="2">
    <citation type="journal article" date="2022" name="Mol. Ecol. Resour.">
        <title>The genomes of chicory, endive, great burdock and yacon provide insights into Asteraceae paleo-polyploidization history and plant inulin production.</title>
        <authorList>
            <person name="Fan W."/>
            <person name="Wang S."/>
            <person name="Wang H."/>
            <person name="Wang A."/>
            <person name="Jiang F."/>
            <person name="Liu H."/>
            <person name="Zhao H."/>
            <person name="Xu D."/>
            <person name="Zhang Y."/>
        </authorList>
    </citation>
    <scope>NUCLEOTIDE SEQUENCE [LARGE SCALE GENOMIC DNA]</scope>
    <source>
        <strain evidence="2">cv. Niubang</strain>
    </source>
</reference>
<evidence type="ECO:0000313" key="2">
    <source>
        <dbReference type="Proteomes" id="UP001055879"/>
    </source>
</evidence>
<dbReference type="Proteomes" id="UP001055879">
    <property type="component" value="Linkage Group LG01"/>
</dbReference>
<gene>
    <name evidence="1" type="ORF">L6452_00156</name>
</gene>
<keyword evidence="2" id="KW-1185">Reference proteome</keyword>
<accession>A0ACB9FDX4</accession>
<reference evidence="2" key="1">
    <citation type="journal article" date="2022" name="Mol. Ecol. Resour.">
        <title>The genomes of chicory, endive, great burdock and yacon provide insights into Asteraceae palaeo-polyploidization history and plant inulin production.</title>
        <authorList>
            <person name="Fan W."/>
            <person name="Wang S."/>
            <person name="Wang H."/>
            <person name="Wang A."/>
            <person name="Jiang F."/>
            <person name="Liu H."/>
            <person name="Zhao H."/>
            <person name="Xu D."/>
            <person name="Zhang Y."/>
        </authorList>
    </citation>
    <scope>NUCLEOTIDE SEQUENCE [LARGE SCALE GENOMIC DNA]</scope>
    <source>
        <strain evidence="2">cv. Niubang</strain>
    </source>
</reference>
<proteinExistence type="predicted"/>
<protein>
    <submittedName>
        <fullName evidence="1">Uncharacterized protein</fullName>
    </submittedName>
</protein>